<dbReference type="Pfam" id="PF05845">
    <property type="entry name" value="PhnH"/>
    <property type="match status" value="1"/>
</dbReference>
<dbReference type="SUPFAM" id="SSF159709">
    <property type="entry name" value="PhnH-like"/>
    <property type="match status" value="1"/>
</dbReference>
<gene>
    <name evidence="1" type="primary">phnH</name>
    <name evidence="1" type="ORF">EAF64_14435</name>
</gene>
<name>A0A498KUC1_9EURY</name>
<dbReference type="OrthoDB" id="184031at2157"/>
<evidence type="ECO:0000313" key="1">
    <source>
        <dbReference type="EMBL" id="RXK47844.1"/>
    </source>
</evidence>
<comment type="caution">
    <text evidence="1">The sequence shown here is derived from an EMBL/GenBank/DDBJ whole genome shotgun (WGS) entry which is preliminary data.</text>
</comment>
<dbReference type="GO" id="GO:0016829">
    <property type="term" value="F:lyase activity"/>
    <property type="evidence" value="ECO:0007669"/>
    <property type="project" value="UniProtKB-KW"/>
</dbReference>
<dbReference type="GO" id="GO:0019634">
    <property type="term" value="P:organic phosphonate metabolic process"/>
    <property type="evidence" value="ECO:0007669"/>
    <property type="project" value="InterPro"/>
</dbReference>
<dbReference type="InterPro" id="IPR008772">
    <property type="entry name" value="Phosphonate_metab_PhnH"/>
</dbReference>
<reference evidence="1 2" key="1">
    <citation type="submission" date="2019-01" db="EMBL/GenBank/DDBJ databases">
        <title>Halorientalis sp. F13-25 a new haloarchaeum isolated from hypersaline water.</title>
        <authorList>
            <person name="Ana D.-V."/>
            <person name="Cristina S.-P."/>
            <person name="Antonio V."/>
        </authorList>
    </citation>
    <scope>NUCLEOTIDE SEQUENCE [LARGE SCALE GENOMIC DNA]</scope>
    <source>
        <strain evidence="1 2">F13-25</strain>
    </source>
</reference>
<protein>
    <submittedName>
        <fullName evidence="1">Phosphonate C-P lyase system protein PhnH</fullName>
    </submittedName>
</protein>
<dbReference type="NCBIfam" id="TIGR03292">
    <property type="entry name" value="PhnH_redo"/>
    <property type="match status" value="1"/>
</dbReference>
<dbReference type="Gene3D" id="3.40.50.11310">
    <property type="entry name" value="Bacterial phosphonate metabolism protein PhnH"/>
    <property type="match status" value="1"/>
</dbReference>
<accession>A0A498KUC1</accession>
<keyword evidence="2" id="KW-1185">Reference proteome</keyword>
<sequence>MRAVGMDPVHDTRACFRALVDAMSQPGTVATSPTEPADHAVLATLVDHEVTCSTPDETIRTALENEGRLAEADPAQASIVHAPDPATCPVGDLTTGSLKEPSDGATVVYRVEDLTQEPETGQTETTLVLSGPGVPGQRRLGIDGFAPADAQALAGAQSSYPQGVDAVLTTEQAIAAIPRSVELEVA</sequence>
<dbReference type="RefSeq" id="WP_129069696.1">
    <property type="nucleotide sequence ID" value="NZ_RDFA01000005.1"/>
</dbReference>
<keyword evidence="1" id="KW-0456">Lyase</keyword>
<dbReference type="InterPro" id="IPR038058">
    <property type="entry name" value="PhnH-like_sp"/>
</dbReference>
<dbReference type="AlphaFoldDB" id="A0A498KUC1"/>
<organism evidence="1 2">
    <name type="scientific">Halorientalis pallida</name>
    <dbReference type="NCBI Taxonomy" id="2479928"/>
    <lineage>
        <taxon>Archaea</taxon>
        <taxon>Methanobacteriati</taxon>
        <taxon>Methanobacteriota</taxon>
        <taxon>Stenosarchaea group</taxon>
        <taxon>Halobacteria</taxon>
        <taxon>Halobacteriales</taxon>
        <taxon>Haloarculaceae</taxon>
        <taxon>Halorientalis</taxon>
    </lineage>
</organism>
<dbReference type="EMBL" id="RDFA01000005">
    <property type="protein sequence ID" value="RXK47844.1"/>
    <property type="molecule type" value="Genomic_DNA"/>
</dbReference>
<evidence type="ECO:0000313" key="2">
    <source>
        <dbReference type="Proteomes" id="UP000289691"/>
    </source>
</evidence>
<dbReference type="Proteomes" id="UP000289691">
    <property type="component" value="Unassembled WGS sequence"/>
</dbReference>
<proteinExistence type="predicted"/>